<keyword evidence="1 3" id="KW-0808">Transferase</keyword>
<dbReference type="SUPFAM" id="SSF53335">
    <property type="entry name" value="S-adenosyl-L-methionine-dependent methyltransferases"/>
    <property type="match status" value="1"/>
</dbReference>
<feature type="domain" description="Methyltransferase type 11" evidence="2">
    <location>
        <begin position="72"/>
        <end position="167"/>
    </location>
</feature>
<dbReference type="OrthoDB" id="9805171at2"/>
<dbReference type="CDD" id="cd02440">
    <property type="entry name" value="AdoMet_MTases"/>
    <property type="match status" value="1"/>
</dbReference>
<dbReference type="InterPro" id="IPR029063">
    <property type="entry name" value="SAM-dependent_MTases_sf"/>
</dbReference>
<evidence type="ECO:0000313" key="3">
    <source>
        <dbReference type="EMBL" id="PSK81163.1"/>
    </source>
</evidence>
<comment type="caution">
    <text evidence="3">The sequence shown here is derived from an EMBL/GenBank/DDBJ whole genome shotgun (WGS) entry which is preliminary data.</text>
</comment>
<evidence type="ECO:0000256" key="1">
    <source>
        <dbReference type="ARBA" id="ARBA00022679"/>
    </source>
</evidence>
<evidence type="ECO:0000313" key="4">
    <source>
        <dbReference type="Proteomes" id="UP000240542"/>
    </source>
</evidence>
<evidence type="ECO:0000259" key="2">
    <source>
        <dbReference type="Pfam" id="PF08241"/>
    </source>
</evidence>
<dbReference type="Gene3D" id="3.40.50.150">
    <property type="entry name" value="Vaccinia Virus protein VP39"/>
    <property type="match status" value="1"/>
</dbReference>
<name>A0A2P8C858_9ACTN</name>
<accession>A0A2P8C858</accession>
<dbReference type="PANTHER" id="PTHR44068">
    <property type="entry name" value="ZGC:194242"/>
    <property type="match status" value="1"/>
</dbReference>
<dbReference type="AlphaFoldDB" id="A0A2P8C858"/>
<protein>
    <submittedName>
        <fullName evidence="3">Methyltransferase family protein</fullName>
    </submittedName>
</protein>
<organism evidence="3 4">
    <name type="scientific">Murinocardiopsis flavida</name>
    <dbReference type="NCBI Taxonomy" id="645275"/>
    <lineage>
        <taxon>Bacteria</taxon>
        <taxon>Bacillati</taxon>
        <taxon>Actinomycetota</taxon>
        <taxon>Actinomycetes</taxon>
        <taxon>Streptosporangiales</taxon>
        <taxon>Nocardiopsidaceae</taxon>
        <taxon>Murinocardiopsis</taxon>
    </lineage>
</organism>
<proteinExistence type="predicted"/>
<dbReference type="PANTHER" id="PTHR44068:SF11">
    <property type="entry name" value="GERANYL DIPHOSPHATE 2-C-METHYLTRANSFERASE"/>
    <property type="match status" value="1"/>
</dbReference>
<dbReference type="RefSeq" id="WP_106587121.1">
    <property type="nucleotide sequence ID" value="NZ_PYGA01000049.1"/>
</dbReference>
<keyword evidence="3" id="KW-0489">Methyltransferase</keyword>
<gene>
    <name evidence="3" type="ORF">CLV63_1498</name>
</gene>
<dbReference type="GO" id="GO:0032259">
    <property type="term" value="P:methylation"/>
    <property type="evidence" value="ECO:0007669"/>
    <property type="project" value="UniProtKB-KW"/>
</dbReference>
<dbReference type="EMBL" id="PYGA01000049">
    <property type="protein sequence ID" value="PSK81163.1"/>
    <property type="molecule type" value="Genomic_DNA"/>
</dbReference>
<dbReference type="Proteomes" id="UP000240542">
    <property type="component" value="Unassembled WGS sequence"/>
</dbReference>
<sequence length="283" mass="31802">MVTSSDLRTEDQIQTMYNEHCRSLIEYWRGDPIMHGGYFADSEPDASYTTAARHASALLAREAMIDDDSRVLDIGCGFGHFLMFIAERFDCVGEGLDLSEEHIEFASARARGNPRLTFRQGSATELPYAQGSFTHVTSQDAFYHIPNKAALYREIYRVLAPGGTLAFLDFLQPSKAAPDQDRENTYAALGWTESYSLLEYQQMLQSVGLEIDLARDLGSHVKQTYHLLGKDTQRYAVTAPDPDEQRQLMDFARVCDDVKKGVDRREISWGVIVAHKPTSAGEM</sequence>
<keyword evidence="4" id="KW-1185">Reference proteome</keyword>
<dbReference type="Pfam" id="PF08241">
    <property type="entry name" value="Methyltransf_11"/>
    <property type="match status" value="1"/>
</dbReference>
<reference evidence="3 4" key="1">
    <citation type="submission" date="2018-03" db="EMBL/GenBank/DDBJ databases">
        <title>Genomic Encyclopedia of Archaeal and Bacterial Type Strains, Phase II (KMG-II): from individual species to whole genera.</title>
        <authorList>
            <person name="Goeker M."/>
        </authorList>
    </citation>
    <scope>NUCLEOTIDE SEQUENCE [LARGE SCALE GENOMIC DNA]</scope>
    <source>
        <strain evidence="3 4">DSM 45312</strain>
    </source>
</reference>
<dbReference type="InterPro" id="IPR013216">
    <property type="entry name" value="Methyltransf_11"/>
</dbReference>
<dbReference type="GO" id="GO:0008757">
    <property type="term" value="F:S-adenosylmethionine-dependent methyltransferase activity"/>
    <property type="evidence" value="ECO:0007669"/>
    <property type="project" value="InterPro"/>
</dbReference>
<dbReference type="InterPro" id="IPR050447">
    <property type="entry name" value="Erg6_SMT_methyltransf"/>
</dbReference>